<reference evidence="1 2" key="1">
    <citation type="submission" date="2024-01" db="EMBL/GenBank/DDBJ databases">
        <authorList>
            <person name="Waweru B."/>
        </authorList>
    </citation>
    <scope>NUCLEOTIDE SEQUENCE [LARGE SCALE GENOMIC DNA]</scope>
</reference>
<evidence type="ECO:0000313" key="1">
    <source>
        <dbReference type="EMBL" id="CAK7347043.1"/>
    </source>
</evidence>
<sequence length="62" mass="6807">MRVRSRNFQGIATSRIKGSKIGSVHDKVWGSGFSKGVKDLNKNHYGRVADEQNIFGLIGNSS</sequence>
<accession>A0AAV1S9L7</accession>
<proteinExistence type="predicted"/>
<organism evidence="1 2">
    <name type="scientific">Dovyalis caffra</name>
    <dbReference type="NCBI Taxonomy" id="77055"/>
    <lineage>
        <taxon>Eukaryota</taxon>
        <taxon>Viridiplantae</taxon>
        <taxon>Streptophyta</taxon>
        <taxon>Embryophyta</taxon>
        <taxon>Tracheophyta</taxon>
        <taxon>Spermatophyta</taxon>
        <taxon>Magnoliopsida</taxon>
        <taxon>eudicotyledons</taxon>
        <taxon>Gunneridae</taxon>
        <taxon>Pentapetalae</taxon>
        <taxon>rosids</taxon>
        <taxon>fabids</taxon>
        <taxon>Malpighiales</taxon>
        <taxon>Salicaceae</taxon>
        <taxon>Flacourtieae</taxon>
        <taxon>Dovyalis</taxon>
    </lineage>
</organism>
<dbReference type="AlphaFoldDB" id="A0AAV1S9L7"/>
<dbReference type="Proteomes" id="UP001314170">
    <property type="component" value="Unassembled WGS sequence"/>
</dbReference>
<comment type="caution">
    <text evidence="1">The sequence shown here is derived from an EMBL/GenBank/DDBJ whole genome shotgun (WGS) entry which is preliminary data.</text>
</comment>
<protein>
    <submittedName>
        <fullName evidence="1">Uncharacterized protein</fullName>
    </submittedName>
</protein>
<evidence type="ECO:0000313" key="2">
    <source>
        <dbReference type="Proteomes" id="UP001314170"/>
    </source>
</evidence>
<keyword evidence="2" id="KW-1185">Reference proteome</keyword>
<gene>
    <name evidence="1" type="ORF">DCAF_LOCUS19723</name>
</gene>
<dbReference type="EMBL" id="CAWUPB010001173">
    <property type="protein sequence ID" value="CAK7347043.1"/>
    <property type="molecule type" value="Genomic_DNA"/>
</dbReference>
<name>A0AAV1S9L7_9ROSI</name>